<feature type="short sequence motif" description="HXTX 1" evidence="2">
    <location>
        <begin position="45"/>
        <end position="48"/>
    </location>
</feature>
<feature type="domain" description="Phosphoesterase HXTX" evidence="3">
    <location>
        <begin position="16"/>
        <end position="94"/>
    </location>
</feature>
<evidence type="ECO:0000313" key="5">
    <source>
        <dbReference type="EMBL" id="HGU64599.1"/>
    </source>
</evidence>
<dbReference type="InterPro" id="IPR014051">
    <property type="entry name" value="Phosphoesterase_HXTX"/>
</dbReference>
<dbReference type="InterPro" id="IPR009097">
    <property type="entry name" value="Cyclic_Pdiesterase"/>
</dbReference>
<dbReference type="EMBL" id="DTAN01000003">
    <property type="protein sequence ID" value="HGU64599.1"/>
    <property type="molecule type" value="Genomic_DNA"/>
</dbReference>
<comment type="catalytic activity">
    <reaction evidence="2">
        <text>a 3'-end 2',3'-cyclophospho-ribonucleotide-RNA + H2O = a 3'-end 2'-phospho-ribonucleotide-RNA + H(+)</text>
        <dbReference type="Rhea" id="RHEA:11828"/>
        <dbReference type="Rhea" id="RHEA-COMP:10464"/>
        <dbReference type="Rhea" id="RHEA-COMP:17353"/>
        <dbReference type="ChEBI" id="CHEBI:15377"/>
        <dbReference type="ChEBI" id="CHEBI:15378"/>
        <dbReference type="ChEBI" id="CHEBI:83064"/>
        <dbReference type="ChEBI" id="CHEBI:173113"/>
        <dbReference type="EC" id="3.1.4.58"/>
    </reaction>
</comment>
<evidence type="ECO:0000259" key="3">
    <source>
        <dbReference type="Pfam" id="PF02834"/>
    </source>
</evidence>
<dbReference type="InterPro" id="IPR004175">
    <property type="entry name" value="RNA_CPDase"/>
</dbReference>
<evidence type="ECO:0000256" key="1">
    <source>
        <dbReference type="ARBA" id="ARBA00022801"/>
    </source>
</evidence>
<evidence type="ECO:0000313" key="4">
    <source>
        <dbReference type="EMBL" id="HGM58712.1"/>
    </source>
</evidence>
<organism evidence="4">
    <name type="scientific">Staphylothermus marinus</name>
    <dbReference type="NCBI Taxonomy" id="2280"/>
    <lineage>
        <taxon>Archaea</taxon>
        <taxon>Thermoproteota</taxon>
        <taxon>Thermoprotei</taxon>
        <taxon>Desulfurococcales</taxon>
        <taxon>Desulfurococcaceae</taxon>
        <taxon>Staphylothermus</taxon>
    </lineage>
</organism>
<dbReference type="SUPFAM" id="SSF55144">
    <property type="entry name" value="LigT-like"/>
    <property type="match status" value="1"/>
</dbReference>
<dbReference type="AlphaFoldDB" id="A0A7C4D8H3"/>
<comment type="function">
    <text evidence="2">Hydrolyzes RNA 2',3'-cyclic phosphodiester to an RNA 2'-phosphomonoester.</text>
</comment>
<dbReference type="GO" id="GO:0004113">
    <property type="term" value="F:2',3'-cyclic-nucleotide 3'-phosphodiesterase activity"/>
    <property type="evidence" value="ECO:0007669"/>
    <property type="project" value="InterPro"/>
</dbReference>
<keyword evidence="1 2" id="KW-0378">Hydrolase</keyword>
<protein>
    <recommendedName>
        <fullName evidence="2">RNA 2',3'-cyclic phosphodiesterase</fullName>
        <shortName evidence="2">RNA 2',3'-CPDase</shortName>
        <ecNumber evidence="2">3.1.4.58</ecNumber>
    </recommendedName>
</protein>
<feature type="active site" description="Proton donor" evidence="2">
    <location>
        <position position="45"/>
    </location>
</feature>
<accession>A0A7C4D8H3</accession>
<dbReference type="EC" id="3.1.4.58" evidence="2"/>
<proteinExistence type="inferred from homology"/>
<name>A0A7C4D8H3_STAMA</name>
<dbReference type="HAMAP" id="MF_01940">
    <property type="entry name" value="RNA_CPDase"/>
    <property type="match status" value="1"/>
</dbReference>
<comment type="similarity">
    <text evidence="2">Belongs to the 2H phosphoesterase superfamily. ThpR family.</text>
</comment>
<dbReference type="PANTHER" id="PTHR35561:SF1">
    <property type="entry name" value="RNA 2',3'-CYCLIC PHOSPHODIESTERASE"/>
    <property type="match status" value="1"/>
</dbReference>
<dbReference type="Pfam" id="PF02834">
    <property type="entry name" value="LigT_PEase"/>
    <property type="match status" value="2"/>
</dbReference>
<dbReference type="GO" id="GO:0008664">
    <property type="term" value="F:RNA 2',3'-cyclic 3'-phosphodiesterase activity"/>
    <property type="evidence" value="ECO:0007669"/>
    <property type="project" value="UniProtKB-EC"/>
</dbReference>
<sequence length="190" mass="21514">MSEVIRVFIAVDISEQSVLNNLIKIRELLVETGADLKPVADENLHITIRFIGEVPINIVNNICNEMSKIDYKPFKIKVQGIGVFPSISRPRVIWAGVTEGINELTQIHDSVEKILRKLGIPPDREKFIPHITLARVRSDRNISKLVKLINSIVTYEFGEFVVNEIVLKRSILTQSGPIYSNLFSVKARQI</sequence>
<feature type="short sequence motif" description="HXTX 2" evidence="2">
    <location>
        <begin position="130"/>
        <end position="133"/>
    </location>
</feature>
<dbReference type="PANTHER" id="PTHR35561">
    <property type="entry name" value="RNA 2',3'-CYCLIC PHOSPHODIESTERASE"/>
    <property type="match status" value="1"/>
</dbReference>
<evidence type="ECO:0000256" key="2">
    <source>
        <dbReference type="HAMAP-Rule" id="MF_01940"/>
    </source>
</evidence>
<dbReference type="EMBL" id="DTBJ01000029">
    <property type="protein sequence ID" value="HGM58712.1"/>
    <property type="molecule type" value="Genomic_DNA"/>
</dbReference>
<feature type="active site" description="Proton acceptor" evidence="2">
    <location>
        <position position="130"/>
    </location>
</feature>
<dbReference type="Gene3D" id="3.90.1140.10">
    <property type="entry name" value="Cyclic phosphodiesterase"/>
    <property type="match status" value="1"/>
</dbReference>
<gene>
    <name evidence="4" type="primary">thpR</name>
    <name evidence="5" type="ORF">ENT92_00040</name>
    <name evidence="4" type="ORF">ENU14_03885</name>
</gene>
<comment type="caution">
    <text evidence="4">The sequence shown here is derived from an EMBL/GenBank/DDBJ whole genome shotgun (WGS) entry which is preliminary data.</text>
</comment>
<reference evidence="4" key="1">
    <citation type="journal article" date="2020" name="mSystems">
        <title>Genome- and Community-Level Interaction Insights into Carbon Utilization and Element Cycling Functions of Hydrothermarchaeota in Hydrothermal Sediment.</title>
        <authorList>
            <person name="Zhou Z."/>
            <person name="Liu Y."/>
            <person name="Xu W."/>
            <person name="Pan J."/>
            <person name="Luo Z.H."/>
            <person name="Li M."/>
        </authorList>
    </citation>
    <scope>NUCLEOTIDE SEQUENCE [LARGE SCALE GENOMIC DNA]</scope>
    <source>
        <strain evidence="5">SpSt-622</strain>
        <strain evidence="4">SpSt-642</strain>
    </source>
</reference>
<feature type="domain" description="Phosphoesterase HXTX" evidence="3">
    <location>
        <begin position="100"/>
        <end position="179"/>
    </location>
</feature>
<dbReference type="NCBIfam" id="TIGR02258">
    <property type="entry name" value="2_5_ligase"/>
    <property type="match status" value="1"/>
</dbReference>